<protein>
    <submittedName>
        <fullName evidence="4">HSP20 family protein</fullName>
    </submittedName>
</protein>
<dbReference type="InterPro" id="IPR031107">
    <property type="entry name" value="Small_HSP"/>
</dbReference>
<accession>A0A1G5B647</accession>
<dbReference type="SUPFAM" id="SSF49764">
    <property type="entry name" value="HSP20-like chaperones"/>
    <property type="match status" value="1"/>
</dbReference>
<evidence type="ECO:0000313" key="5">
    <source>
        <dbReference type="Proteomes" id="UP000198538"/>
    </source>
</evidence>
<organism evidence="4 5">
    <name type="scientific">Paenibacillus polysaccharolyticus</name>
    <dbReference type="NCBI Taxonomy" id="582692"/>
    <lineage>
        <taxon>Bacteria</taxon>
        <taxon>Bacillati</taxon>
        <taxon>Bacillota</taxon>
        <taxon>Bacilli</taxon>
        <taxon>Bacillales</taxon>
        <taxon>Paenibacillaceae</taxon>
        <taxon>Paenibacillus</taxon>
    </lineage>
</organism>
<gene>
    <name evidence="4" type="ORF">SAMN05720606_101242</name>
</gene>
<dbReference type="PROSITE" id="PS01031">
    <property type="entry name" value="SHSP"/>
    <property type="match status" value="1"/>
</dbReference>
<dbReference type="EMBL" id="FMVM01000001">
    <property type="protein sequence ID" value="SCX85632.1"/>
    <property type="molecule type" value="Genomic_DNA"/>
</dbReference>
<dbReference type="InterPro" id="IPR002068">
    <property type="entry name" value="A-crystallin/Hsp20_dom"/>
</dbReference>
<evidence type="ECO:0000256" key="1">
    <source>
        <dbReference type="PROSITE-ProRule" id="PRU00285"/>
    </source>
</evidence>
<dbReference type="Pfam" id="PF00011">
    <property type="entry name" value="HSP20"/>
    <property type="match status" value="1"/>
</dbReference>
<reference evidence="5" key="1">
    <citation type="submission" date="2016-10" db="EMBL/GenBank/DDBJ databases">
        <authorList>
            <person name="Varghese N."/>
            <person name="Submissions S."/>
        </authorList>
    </citation>
    <scope>NUCLEOTIDE SEQUENCE [LARGE SCALE GENOMIC DNA]</scope>
    <source>
        <strain evidence="5">BL9</strain>
    </source>
</reference>
<dbReference type="RefSeq" id="WP_090915128.1">
    <property type="nucleotide sequence ID" value="NZ_FMVM01000001.1"/>
</dbReference>
<proteinExistence type="inferred from homology"/>
<name>A0A1G5B647_9BACL</name>
<sequence>MFDLIPFRRRNDDPFGQMLKSFHDMVDTSFLSSFGSSMQPFRTDIREEDGKYLVEAELPGFAKEDIDIQVQDNELVIRAKRNELVEQKDDDNRMIRQERRAGEFVRRFYVDHIDEENIKARLENGVLKLDIPKRPDDEQTRRRIQID</sequence>
<evidence type="ECO:0000256" key="2">
    <source>
        <dbReference type="RuleBase" id="RU003616"/>
    </source>
</evidence>
<keyword evidence="5" id="KW-1185">Reference proteome</keyword>
<evidence type="ECO:0000259" key="3">
    <source>
        <dbReference type="PROSITE" id="PS01031"/>
    </source>
</evidence>
<dbReference type="CDD" id="cd06471">
    <property type="entry name" value="ACD_LpsHSP_like"/>
    <property type="match status" value="1"/>
</dbReference>
<evidence type="ECO:0000313" key="4">
    <source>
        <dbReference type="EMBL" id="SCX85632.1"/>
    </source>
</evidence>
<dbReference type="Gene3D" id="2.60.40.790">
    <property type="match status" value="1"/>
</dbReference>
<dbReference type="STRING" id="582692.SAMN05720606_101242"/>
<feature type="domain" description="SHSP" evidence="3">
    <location>
        <begin position="32"/>
        <end position="147"/>
    </location>
</feature>
<dbReference type="Proteomes" id="UP000198538">
    <property type="component" value="Unassembled WGS sequence"/>
</dbReference>
<dbReference type="AlphaFoldDB" id="A0A1G5B647"/>
<comment type="similarity">
    <text evidence="1 2">Belongs to the small heat shock protein (HSP20) family.</text>
</comment>
<dbReference type="InterPro" id="IPR008978">
    <property type="entry name" value="HSP20-like_chaperone"/>
</dbReference>
<dbReference type="PANTHER" id="PTHR11527">
    <property type="entry name" value="HEAT-SHOCK PROTEIN 20 FAMILY MEMBER"/>
    <property type="match status" value="1"/>
</dbReference>